<keyword evidence="8" id="KW-1185">Reference proteome</keyword>
<evidence type="ECO:0000256" key="3">
    <source>
        <dbReference type="ARBA" id="ARBA00023002"/>
    </source>
</evidence>
<dbReference type="PRINTS" id="PR00419">
    <property type="entry name" value="ADXRDTASE"/>
</dbReference>
<evidence type="ECO:0000256" key="2">
    <source>
        <dbReference type="ARBA" id="ARBA00022746"/>
    </source>
</evidence>
<name>A0A229NWJ0_9BACL</name>
<dbReference type="InterPro" id="IPR014105">
    <property type="entry name" value="Carotenoid/retinoid_OxRdtase"/>
</dbReference>
<keyword evidence="3 5" id="KW-0560">Oxidoreductase</keyword>
<evidence type="ECO:0000256" key="5">
    <source>
        <dbReference type="RuleBase" id="RU362075"/>
    </source>
</evidence>
<dbReference type="PANTHER" id="PTHR43734">
    <property type="entry name" value="PHYTOENE DESATURASE"/>
    <property type="match status" value="1"/>
</dbReference>
<comment type="caution">
    <text evidence="7">The sequence shown here is derived from an EMBL/GenBank/DDBJ whole genome shotgun (WGS) entry which is preliminary data.</text>
</comment>
<dbReference type="OrthoDB" id="9814556at2"/>
<dbReference type="Proteomes" id="UP000215145">
    <property type="component" value="Unassembled WGS sequence"/>
</dbReference>
<dbReference type="PANTHER" id="PTHR43734:SF1">
    <property type="entry name" value="PHYTOENE DESATURASE"/>
    <property type="match status" value="1"/>
</dbReference>
<dbReference type="AlphaFoldDB" id="A0A229NWJ0"/>
<evidence type="ECO:0000256" key="4">
    <source>
        <dbReference type="ARBA" id="ARBA00038322"/>
    </source>
</evidence>
<evidence type="ECO:0000313" key="7">
    <source>
        <dbReference type="EMBL" id="OXM14306.1"/>
    </source>
</evidence>
<evidence type="ECO:0000313" key="8">
    <source>
        <dbReference type="Proteomes" id="UP000215145"/>
    </source>
</evidence>
<dbReference type="GO" id="GO:0016491">
    <property type="term" value="F:oxidoreductase activity"/>
    <property type="evidence" value="ECO:0007669"/>
    <property type="project" value="UniProtKB-KW"/>
</dbReference>
<sequence length="521" mass="58115">MGKRIKAAIIGAGPGGLAAAMLLAAKGHEVTVLEKQTYLGGRTSALRLGEYIFDRGPTFLMMLPVLEELFELTDRRLQDYVELKRVDPLYTLKFGELEFSPGGSPEETARQIEGLFPGNGERYLRFMHRERDKLARVLPLLKRPFTSAGGYLSADMLRALPRLDAADTVHKRLSRYFTDERLRWAFSFQSKYLGMSPWECPGTFTILSFMEHEYGLYHPIGGLNRISEAMANAAREHGADIRMGSGVRRIIVENGRACGVELDSGEQLDADDVVINADFGHAATHLFEPGTLKSYTPAKMKKKKLSLSTFMLYLGINAELPLPHHKILFAADYRSNVDDMTERMILSEEPSLYIHNPSKLDSTLAPSGKSALYLLMPVPNNRSGIDWKEQAQAVRTVMLERLAAECGLDDITAVEALIEEEEMYTPDDWEQQSYVYEGATFNLAHSLDQMMYLRPRNKFQEVDHCYLVGGGTHPGSGLPTIIQSAIISAQLLEDSYREAPGRRGLLGGWRRGGATQEGSPS</sequence>
<dbReference type="GO" id="GO:0016117">
    <property type="term" value="P:carotenoid biosynthetic process"/>
    <property type="evidence" value="ECO:0007669"/>
    <property type="project" value="UniProtKB-KW"/>
</dbReference>
<dbReference type="EMBL" id="NMUQ01000002">
    <property type="protein sequence ID" value="OXM14306.1"/>
    <property type="molecule type" value="Genomic_DNA"/>
</dbReference>
<reference evidence="7 8" key="1">
    <citation type="submission" date="2017-07" db="EMBL/GenBank/DDBJ databases">
        <title>Paenibacillus herberti R33 genome sequencing and assembly.</title>
        <authorList>
            <person name="Su W."/>
        </authorList>
    </citation>
    <scope>NUCLEOTIDE SEQUENCE [LARGE SCALE GENOMIC DNA]</scope>
    <source>
        <strain evidence="7 8">R33</strain>
    </source>
</reference>
<dbReference type="SUPFAM" id="SSF51905">
    <property type="entry name" value="FAD/NAD(P)-binding domain"/>
    <property type="match status" value="1"/>
</dbReference>
<evidence type="ECO:0000259" key="6">
    <source>
        <dbReference type="Pfam" id="PF01593"/>
    </source>
</evidence>
<protein>
    <submittedName>
        <fullName evidence="7">Phytoene desaturase</fullName>
    </submittedName>
</protein>
<accession>A0A229NWJ0</accession>
<proteinExistence type="inferred from homology"/>
<feature type="domain" description="Amine oxidase" evidence="6">
    <location>
        <begin position="15"/>
        <end position="490"/>
    </location>
</feature>
<organism evidence="7 8">
    <name type="scientific">Paenibacillus herberti</name>
    <dbReference type="NCBI Taxonomy" id="1619309"/>
    <lineage>
        <taxon>Bacteria</taxon>
        <taxon>Bacillati</taxon>
        <taxon>Bacillota</taxon>
        <taxon>Bacilli</taxon>
        <taxon>Bacillales</taxon>
        <taxon>Paenibacillaceae</taxon>
        <taxon>Paenibacillus</taxon>
    </lineage>
</organism>
<dbReference type="RefSeq" id="WP_089525130.1">
    <property type="nucleotide sequence ID" value="NZ_NMUQ01000002.1"/>
</dbReference>
<dbReference type="Pfam" id="PF01593">
    <property type="entry name" value="Amino_oxidase"/>
    <property type="match status" value="1"/>
</dbReference>
<evidence type="ECO:0000256" key="1">
    <source>
        <dbReference type="ARBA" id="ARBA00004829"/>
    </source>
</evidence>
<dbReference type="Gene3D" id="3.50.50.60">
    <property type="entry name" value="FAD/NAD(P)-binding domain"/>
    <property type="match status" value="2"/>
</dbReference>
<keyword evidence="2 5" id="KW-0125">Carotenoid biosynthesis</keyword>
<dbReference type="InterPro" id="IPR036188">
    <property type="entry name" value="FAD/NAD-bd_sf"/>
</dbReference>
<dbReference type="NCBIfam" id="TIGR02734">
    <property type="entry name" value="crtI_fam"/>
    <property type="match status" value="1"/>
</dbReference>
<comment type="similarity">
    <text evidence="4">Belongs to the carotenoid/retinoid oxidoreductase family. CrtN subfamily.</text>
</comment>
<dbReference type="InterPro" id="IPR002937">
    <property type="entry name" value="Amino_oxidase"/>
</dbReference>
<gene>
    <name evidence="7" type="ORF">CGZ75_15240</name>
</gene>
<comment type="pathway">
    <text evidence="1 5">Carotenoid biosynthesis.</text>
</comment>